<dbReference type="InterPro" id="IPR036953">
    <property type="entry name" value="GreA/GreB_C_sf"/>
</dbReference>
<evidence type="ECO:0000256" key="1">
    <source>
        <dbReference type="ARBA" id="ARBA00023015"/>
    </source>
</evidence>
<keyword evidence="10" id="KW-0648">Protein biosynthesis</keyword>
<evidence type="ECO:0000256" key="4">
    <source>
        <dbReference type="ARBA" id="ARBA00023163"/>
    </source>
</evidence>
<dbReference type="Pfam" id="PF01272">
    <property type="entry name" value="GreA_GreB"/>
    <property type="match status" value="1"/>
</dbReference>
<reference evidence="10" key="1">
    <citation type="submission" date="2022-11" db="EMBL/GenBank/DDBJ databases">
        <title>Lacrimispora xylanolytica sy1, complete genome.</title>
        <authorList>
            <person name="Choi S."/>
        </authorList>
    </citation>
    <scope>NUCLEOTIDE SEQUENCE</scope>
    <source>
        <strain evidence="10">Sy1</strain>
    </source>
</reference>
<name>A0ABY7AAE1_9FIRM</name>
<evidence type="ECO:0000256" key="3">
    <source>
        <dbReference type="ARBA" id="ARBA00023125"/>
    </source>
</evidence>
<keyword evidence="11" id="KW-1185">Reference proteome</keyword>
<dbReference type="Pfam" id="PF03449">
    <property type="entry name" value="GreA_GreB_N"/>
    <property type="match status" value="1"/>
</dbReference>
<dbReference type="GO" id="GO:0003746">
    <property type="term" value="F:translation elongation factor activity"/>
    <property type="evidence" value="ECO:0007669"/>
    <property type="project" value="UniProtKB-KW"/>
</dbReference>
<dbReference type="InterPro" id="IPR023459">
    <property type="entry name" value="Tscrpt_elong_fac_GreA/B_fam"/>
</dbReference>
<evidence type="ECO:0000313" key="11">
    <source>
        <dbReference type="Proteomes" id="UP001163115"/>
    </source>
</evidence>
<dbReference type="EMBL" id="CP113524">
    <property type="protein sequence ID" value="WAJ23404.1"/>
    <property type="molecule type" value="Genomic_DNA"/>
</dbReference>
<dbReference type="Gene3D" id="3.10.50.30">
    <property type="entry name" value="Transcription elongation factor, GreA/GreB, C-terminal domain"/>
    <property type="match status" value="1"/>
</dbReference>
<proteinExistence type="inferred from homology"/>
<evidence type="ECO:0000256" key="2">
    <source>
        <dbReference type="ARBA" id="ARBA00023054"/>
    </source>
</evidence>
<feature type="domain" description="Transcription elongation factor GreA/GreB N-terminal" evidence="9">
    <location>
        <begin position="5"/>
        <end position="73"/>
    </location>
</feature>
<dbReference type="PIRSF" id="PIRSF006092">
    <property type="entry name" value="GreA_GreB"/>
    <property type="match status" value="1"/>
</dbReference>
<dbReference type="SUPFAM" id="SSF46557">
    <property type="entry name" value="GreA transcript cleavage protein, N-terminal domain"/>
    <property type="match status" value="1"/>
</dbReference>
<keyword evidence="2" id="KW-0175">Coiled coil</keyword>
<keyword evidence="4 6" id="KW-0804">Transcription</keyword>
<dbReference type="NCBIfam" id="TIGR01462">
    <property type="entry name" value="greA"/>
    <property type="match status" value="1"/>
</dbReference>
<evidence type="ECO:0000256" key="7">
    <source>
        <dbReference type="RuleBase" id="RU000556"/>
    </source>
</evidence>
<dbReference type="InterPro" id="IPR036805">
    <property type="entry name" value="Tscrpt_elong_fac_GreA/B_N_sf"/>
</dbReference>
<feature type="domain" description="Transcription elongation factor GreA/GreB C-terminal" evidence="8">
    <location>
        <begin position="80"/>
        <end position="143"/>
    </location>
</feature>
<comment type="function">
    <text evidence="5 6 7">Necessary for efficient RNA polymerase transcription elongation past template-encoded arresting sites. The arresting sites in DNA have the property of trapping a certain fraction of elongating RNA polymerases that pass through, resulting in locked ternary complexes. Cleavage of the nascent transcript by cleavage factors such as GreA or GreB allows the resumption of elongation from the new 3'terminus. GreA releases sequences of 2 to 3 nucleotides.</text>
</comment>
<evidence type="ECO:0000313" key="10">
    <source>
        <dbReference type="EMBL" id="WAJ23404.1"/>
    </source>
</evidence>
<dbReference type="Proteomes" id="UP001163115">
    <property type="component" value="Chromosome"/>
</dbReference>
<evidence type="ECO:0000259" key="9">
    <source>
        <dbReference type="Pfam" id="PF03449"/>
    </source>
</evidence>
<dbReference type="HAMAP" id="MF_00105">
    <property type="entry name" value="GreA_GreB"/>
    <property type="match status" value="1"/>
</dbReference>
<dbReference type="InterPro" id="IPR006359">
    <property type="entry name" value="Tscrpt_elong_fac_GreA"/>
</dbReference>
<gene>
    <name evidence="6" type="primary">greA</name>
    <name evidence="10" type="ORF">OW255_17860</name>
</gene>
<protein>
    <recommendedName>
        <fullName evidence="6 7">Transcription elongation factor GreA</fullName>
    </recommendedName>
    <alternativeName>
        <fullName evidence="6">Transcript cleavage factor GreA</fullName>
    </alternativeName>
</protein>
<keyword evidence="3 6" id="KW-0238">DNA-binding</keyword>
<evidence type="ECO:0000259" key="8">
    <source>
        <dbReference type="Pfam" id="PF01272"/>
    </source>
</evidence>
<comment type="similarity">
    <text evidence="6 7">Belongs to the GreA/GreB family.</text>
</comment>
<dbReference type="InterPro" id="IPR028624">
    <property type="entry name" value="Tscrpt_elong_fac_GreA/B"/>
</dbReference>
<dbReference type="InterPro" id="IPR022691">
    <property type="entry name" value="Tscrpt_elong_fac_GreA/B_N"/>
</dbReference>
<evidence type="ECO:0000256" key="5">
    <source>
        <dbReference type="ARBA" id="ARBA00024916"/>
    </source>
</evidence>
<dbReference type="RefSeq" id="WP_268114855.1">
    <property type="nucleotide sequence ID" value="NZ_CP113524.1"/>
</dbReference>
<dbReference type="SUPFAM" id="SSF54534">
    <property type="entry name" value="FKBP-like"/>
    <property type="match status" value="1"/>
</dbReference>
<dbReference type="PANTHER" id="PTHR30437">
    <property type="entry name" value="TRANSCRIPTION ELONGATION FACTOR GREA"/>
    <property type="match status" value="1"/>
</dbReference>
<organism evidence="10 11">
    <name type="scientific">Lacrimispora xylanolytica</name>
    <dbReference type="NCBI Taxonomy" id="29375"/>
    <lineage>
        <taxon>Bacteria</taxon>
        <taxon>Bacillati</taxon>
        <taxon>Bacillota</taxon>
        <taxon>Clostridia</taxon>
        <taxon>Lachnospirales</taxon>
        <taxon>Lachnospiraceae</taxon>
        <taxon>Lacrimispora</taxon>
    </lineage>
</organism>
<dbReference type="Gene3D" id="1.10.287.180">
    <property type="entry name" value="Transcription elongation factor, GreA/GreB, N-terminal domain"/>
    <property type="match status" value="1"/>
</dbReference>
<accession>A0ABY7AAE1</accession>
<sequence length="167" mass="19283">MFDKLTENDINKMKEEIEHRKLVVRKEALEAVKEARAHGDLSENFEYHAAKKDKNQNESRIRYLERMIKTAQVVTDDSKEDEIGLYNTVDLYFEDDDEIETYKLVTTVRGNSIKGLISSESPLGRAVMGHKVGDRVYVKISDKAGYYVVVKRLENTKDDGSDQLRSY</sequence>
<evidence type="ECO:0000256" key="6">
    <source>
        <dbReference type="HAMAP-Rule" id="MF_00105"/>
    </source>
</evidence>
<dbReference type="InterPro" id="IPR001437">
    <property type="entry name" value="Tscrpt_elong_fac_GreA/B_C"/>
</dbReference>
<keyword evidence="1 6" id="KW-0805">Transcription regulation</keyword>
<dbReference type="PANTHER" id="PTHR30437:SF4">
    <property type="entry name" value="TRANSCRIPTION ELONGATION FACTOR GREA"/>
    <property type="match status" value="1"/>
</dbReference>
<keyword evidence="10" id="KW-0251">Elongation factor</keyword>